<evidence type="ECO:0000313" key="1">
    <source>
        <dbReference type="EMBL" id="MFC3885412.1"/>
    </source>
</evidence>
<dbReference type="Proteomes" id="UP001595752">
    <property type="component" value="Unassembled WGS sequence"/>
</dbReference>
<accession>A0ABV8B7A6</accession>
<reference evidence="2" key="1">
    <citation type="journal article" date="2019" name="Int. J. Syst. Evol. Microbiol.">
        <title>The Global Catalogue of Microorganisms (GCM) 10K type strain sequencing project: providing services to taxonomists for standard genome sequencing and annotation.</title>
        <authorList>
            <consortium name="The Broad Institute Genomics Platform"/>
            <consortium name="The Broad Institute Genome Sequencing Center for Infectious Disease"/>
            <person name="Wu L."/>
            <person name="Ma J."/>
        </authorList>
    </citation>
    <scope>NUCLEOTIDE SEQUENCE [LARGE SCALE GENOMIC DNA]</scope>
    <source>
        <strain evidence="2">CCUG 61889</strain>
    </source>
</reference>
<keyword evidence="2" id="KW-1185">Reference proteome</keyword>
<evidence type="ECO:0000313" key="2">
    <source>
        <dbReference type="Proteomes" id="UP001595752"/>
    </source>
</evidence>
<evidence type="ECO:0008006" key="3">
    <source>
        <dbReference type="Google" id="ProtNLM"/>
    </source>
</evidence>
<dbReference type="RefSeq" id="WP_377917782.1">
    <property type="nucleotide sequence ID" value="NZ_JBHRZT010000070.1"/>
</dbReference>
<sequence>MPLKFIHQNYLKYNKGKGFICCHVDALHATPPAADLFTDKIVENLIKKTGCAGIVGTVSRNHADLNRSPNGDNDEGIKEYRNAIKDILEFLDILDHVNNHLTQPYLHLSFHGMKDIHHGPYAIEVGTVHGQSCSMEIRSWFEEILTKKALEIIPEIEVVFDKKFIGNKSIVFHRLGDGKGYSGYHHNFNTFQIELSRTVRSKHCSKIVDIFSRIINDFQTTFVIN</sequence>
<dbReference type="EMBL" id="JBHRZT010000070">
    <property type="protein sequence ID" value="MFC3885412.1"/>
    <property type="molecule type" value="Genomic_DNA"/>
</dbReference>
<organism evidence="1 2">
    <name type="scientific">Bacillus songklensis</name>
    <dbReference type="NCBI Taxonomy" id="1069116"/>
    <lineage>
        <taxon>Bacteria</taxon>
        <taxon>Bacillati</taxon>
        <taxon>Bacillota</taxon>
        <taxon>Bacilli</taxon>
        <taxon>Bacillales</taxon>
        <taxon>Bacillaceae</taxon>
        <taxon>Bacillus</taxon>
    </lineage>
</organism>
<name>A0ABV8B7A6_9BACI</name>
<dbReference type="SUPFAM" id="SSF53187">
    <property type="entry name" value="Zn-dependent exopeptidases"/>
    <property type="match status" value="1"/>
</dbReference>
<dbReference type="Gene3D" id="3.40.630.40">
    <property type="entry name" value="Zn-dependent exopeptidases"/>
    <property type="match status" value="1"/>
</dbReference>
<protein>
    <recommendedName>
        <fullName evidence="3">N-formylglutamate amidohydrolase</fullName>
    </recommendedName>
</protein>
<comment type="caution">
    <text evidence="1">The sequence shown here is derived from an EMBL/GenBank/DDBJ whole genome shotgun (WGS) entry which is preliminary data.</text>
</comment>
<gene>
    <name evidence="1" type="ORF">ACFOU2_18760</name>
</gene>
<proteinExistence type="predicted"/>